<dbReference type="Pfam" id="PF00155">
    <property type="entry name" value="Aminotran_1_2"/>
    <property type="match status" value="1"/>
</dbReference>
<dbReference type="InterPro" id="IPR015422">
    <property type="entry name" value="PyrdxlP-dep_Trfase_small"/>
</dbReference>
<dbReference type="EC" id="2.6.1.1" evidence="3"/>
<comment type="cofactor">
    <cofactor evidence="1">
        <name>pyridoxal 5'-phosphate</name>
        <dbReference type="ChEBI" id="CHEBI:597326"/>
    </cofactor>
</comment>
<keyword evidence="6" id="KW-0663">Pyridoxal phosphate</keyword>
<dbReference type="GO" id="GO:0006520">
    <property type="term" value="P:amino acid metabolic process"/>
    <property type="evidence" value="ECO:0007669"/>
    <property type="project" value="InterPro"/>
</dbReference>
<dbReference type="PANTHER" id="PTHR46383:SF1">
    <property type="entry name" value="ASPARTATE AMINOTRANSFERASE"/>
    <property type="match status" value="1"/>
</dbReference>
<comment type="similarity">
    <text evidence="2">Belongs to the class-I pyridoxal-phosphate-dependent aminotransferase family.</text>
</comment>
<dbReference type="GO" id="GO:0030170">
    <property type="term" value="F:pyridoxal phosphate binding"/>
    <property type="evidence" value="ECO:0007669"/>
    <property type="project" value="InterPro"/>
</dbReference>
<evidence type="ECO:0000256" key="4">
    <source>
        <dbReference type="ARBA" id="ARBA00022576"/>
    </source>
</evidence>
<proteinExistence type="inferred from homology"/>
<gene>
    <name evidence="9" type="ORF">C5L14_18045</name>
</gene>
<evidence type="ECO:0000256" key="5">
    <source>
        <dbReference type="ARBA" id="ARBA00022679"/>
    </source>
</evidence>
<dbReference type="Gene3D" id="3.40.640.10">
    <property type="entry name" value="Type I PLP-dependent aspartate aminotransferase-like (Major domain)"/>
    <property type="match status" value="1"/>
</dbReference>
<comment type="catalytic activity">
    <reaction evidence="7">
        <text>L-aspartate + 2-oxoglutarate = oxaloacetate + L-glutamate</text>
        <dbReference type="Rhea" id="RHEA:21824"/>
        <dbReference type="ChEBI" id="CHEBI:16452"/>
        <dbReference type="ChEBI" id="CHEBI:16810"/>
        <dbReference type="ChEBI" id="CHEBI:29985"/>
        <dbReference type="ChEBI" id="CHEBI:29991"/>
        <dbReference type="EC" id="2.6.1.1"/>
    </reaction>
</comment>
<evidence type="ECO:0000256" key="2">
    <source>
        <dbReference type="ARBA" id="ARBA00007441"/>
    </source>
</evidence>
<evidence type="ECO:0000259" key="8">
    <source>
        <dbReference type="Pfam" id="PF00155"/>
    </source>
</evidence>
<dbReference type="InterPro" id="IPR015421">
    <property type="entry name" value="PyrdxlP-dep_Trfase_major"/>
</dbReference>
<evidence type="ECO:0000313" key="9">
    <source>
        <dbReference type="EMBL" id="PRH86152.1"/>
    </source>
</evidence>
<dbReference type="Gene3D" id="3.90.1150.10">
    <property type="entry name" value="Aspartate Aminotransferase, domain 1"/>
    <property type="match status" value="1"/>
</dbReference>
<keyword evidence="10" id="KW-1185">Reference proteome</keyword>
<evidence type="ECO:0000256" key="7">
    <source>
        <dbReference type="ARBA" id="ARBA00049185"/>
    </source>
</evidence>
<dbReference type="SUPFAM" id="SSF53383">
    <property type="entry name" value="PLP-dependent transferases"/>
    <property type="match status" value="1"/>
</dbReference>
<dbReference type="OrthoDB" id="9804407at2"/>
<dbReference type="CDD" id="cd00609">
    <property type="entry name" value="AAT_like"/>
    <property type="match status" value="1"/>
</dbReference>
<dbReference type="GO" id="GO:0004069">
    <property type="term" value="F:L-aspartate:2-oxoglutarate aminotransferase activity"/>
    <property type="evidence" value="ECO:0007669"/>
    <property type="project" value="UniProtKB-EC"/>
</dbReference>
<accession>A0A2S9Q9X8</accession>
<dbReference type="InterPro" id="IPR015424">
    <property type="entry name" value="PyrdxlP-dep_Trfase"/>
</dbReference>
<dbReference type="InterPro" id="IPR004839">
    <property type="entry name" value="Aminotransferase_I/II_large"/>
</dbReference>
<sequence>MRFASVTDRLADLGAAKWAVHFESRRRVAAGEPIIELTIGEPDTPAPQALIDAAIASLQARRIRYSGGRGEPSVLQAIAAKYSKRTGRSITTDNTAYMPGTQTALYAALAALAEAGNEVLVGDPLYATYEGVIRASGADIVLVPLDPANGFHLRAEDLEARITPRSRVLLLNSPHNPTGATLSRDEIAAIVDVCRRHDLWIVSDEVYEMLSYGAPFASPFDLAEGAERTVVVSSLSKSHMLPGMRAGWCVGPTEFIERLLPLSEMMLFGGQPFIQDMAAYALSETFAECAESAESFRVRAEILPEMLANAPGLRCPKPEGGMFAMVDVSGTGIDGEAFAWRLLEEEKVAVMPGASFGQQAAGHVRVALSADASQLREAASRMVRLAIRLNQGKAA</sequence>
<evidence type="ECO:0000313" key="10">
    <source>
        <dbReference type="Proteomes" id="UP000237682"/>
    </source>
</evidence>
<name>A0A2S9Q9X8_9HYPH</name>
<keyword evidence="5 9" id="KW-0808">Transferase</keyword>
<dbReference type="AlphaFoldDB" id="A0A2S9Q9X8"/>
<reference evidence="9 10" key="1">
    <citation type="submission" date="2018-02" db="EMBL/GenBank/DDBJ databases">
        <title>Whole genome sequencing of endophytic bacterium.</title>
        <authorList>
            <person name="Eedara R."/>
            <person name="Podile A.R."/>
        </authorList>
    </citation>
    <scope>NUCLEOTIDE SEQUENCE [LARGE SCALE GENOMIC DNA]</scope>
    <source>
        <strain evidence="9 10">RP1T</strain>
    </source>
</reference>
<dbReference type="RefSeq" id="WP_105863449.1">
    <property type="nucleotide sequence ID" value="NZ_PUEJ01000006.1"/>
</dbReference>
<protein>
    <recommendedName>
        <fullName evidence="3">aspartate transaminase</fullName>
        <ecNumber evidence="3">2.6.1.1</ecNumber>
    </recommendedName>
</protein>
<dbReference type="InterPro" id="IPR050596">
    <property type="entry name" value="AspAT/PAT-like"/>
</dbReference>
<dbReference type="EMBL" id="PUEJ01000006">
    <property type="protein sequence ID" value="PRH86152.1"/>
    <property type="molecule type" value="Genomic_DNA"/>
</dbReference>
<evidence type="ECO:0000256" key="3">
    <source>
        <dbReference type="ARBA" id="ARBA00012753"/>
    </source>
</evidence>
<keyword evidence="4 9" id="KW-0032">Aminotransferase</keyword>
<organism evidence="9 10">
    <name type="scientific">Labrys okinawensis</name>
    <dbReference type="NCBI Taxonomy" id="346911"/>
    <lineage>
        <taxon>Bacteria</taxon>
        <taxon>Pseudomonadati</taxon>
        <taxon>Pseudomonadota</taxon>
        <taxon>Alphaproteobacteria</taxon>
        <taxon>Hyphomicrobiales</taxon>
        <taxon>Xanthobacteraceae</taxon>
        <taxon>Labrys</taxon>
    </lineage>
</organism>
<comment type="caution">
    <text evidence="9">The sequence shown here is derived from an EMBL/GenBank/DDBJ whole genome shotgun (WGS) entry which is preliminary data.</text>
</comment>
<evidence type="ECO:0000256" key="1">
    <source>
        <dbReference type="ARBA" id="ARBA00001933"/>
    </source>
</evidence>
<evidence type="ECO:0000256" key="6">
    <source>
        <dbReference type="ARBA" id="ARBA00022898"/>
    </source>
</evidence>
<dbReference type="PANTHER" id="PTHR46383">
    <property type="entry name" value="ASPARTATE AMINOTRANSFERASE"/>
    <property type="match status" value="1"/>
</dbReference>
<feature type="domain" description="Aminotransferase class I/classII large" evidence="8">
    <location>
        <begin position="33"/>
        <end position="381"/>
    </location>
</feature>
<dbReference type="Proteomes" id="UP000237682">
    <property type="component" value="Unassembled WGS sequence"/>
</dbReference>